<dbReference type="Gene3D" id="2.60.120.10">
    <property type="entry name" value="Jelly Rolls"/>
    <property type="match status" value="1"/>
</dbReference>
<reference evidence="3" key="1">
    <citation type="journal article" date="2019" name="Int. J. Syst. Evol. Microbiol.">
        <title>The Global Catalogue of Microorganisms (GCM) 10K type strain sequencing project: providing services to taxonomists for standard genome sequencing and annotation.</title>
        <authorList>
            <consortium name="The Broad Institute Genomics Platform"/>
            <consortium name="The Broad Institute Genome Sequencing Center for Infectious Disease"/>
            <person name="Wu L."/>
            <person name="Ma J."/>
        </authorList>
    </citation>
    <scope>NUCLEOTIDE SEQUENCE [LARGE SCALE GENOMIC DNA]</scope>
    <source>
        <strain evidence="3">CGMCC 4.7289</strain>
    </source>
</reference>
<dbReference type="EMBL" id="JBHSAY010000020">
    <property type="protein sequence ID" value="MFC4135281.1"/>
    <property type="molecule type" value="Genomic_DNA"/>
</dbReference>
<name>A0ABV8LW64_9ACTN</name>
<dbReference type="Pfam" id="PF12973">
    <property type="entry name" value="Cupin_7"/>
    <property type="match status" value="1"/>
</dbReference>
<dbReference type="InterPro" id="IPR011051">
    <property type="entry name" value="RmlC_Cupin_sf"/>
</dbReference>
<keyword evidence="3" id="KW-1185">Reference proteome</keyword>
<evidence type="ECO:0000313" key="2">
    <source>
        <dbReference type="EMBL" id="MFC4135281.1"/>
    </source>
</evidence>
<dbReference type="InterPro" id="IPR025979">
    <property type="entry name" value="ChrR-like_cupin_dom"/>
</dbReference>
<protein>
    <submittedName>
        <fullName evidence="2">Cupin domain-containing protein</fullName>
    </submittedName>
</protein>
<dbReference type="InterPro" id="IPR014710">
    <property type="entry name" value="RmlC-like_jellyroll"/>
</dbReference>
<organism evidence="2 3">
    <name type="scientific">Hamadaea flava</name>
    <dbReference type="NCBI Taxonomy" id="1742688"/>
    <lineage>
        <taxon>Bacteria</taxon>
        <taxon>Bacillati</taxon>
        <taxon>Actinomycetota</taxon>
        <taxon>Actinomycetes</taxon>
        <taxon>Micromonosporales</taxon>
        <taxon>Micromonosporaceae</taxon>
        <taxon>Hamadaea</taxon>
    </lineage>
</organism>
<dbReference type="RefSeq" id="WP_253763155.1">
    <property type="nucleotide sequence ID" value="NZ_JAMZDZ010000001.1"/>
</dbReference>
<evidence type="ECO:0000259" key="1">
    <source>
        <dbReference type="Pfam" id="PF12973"/>
    </source>
</evidence>
<accession>A0ABV8LW64</accession>
<gene>
    <name evidence="2" type="ORF">ACFOZ4_32115</name>
</gene>
<sequence>MTIMSPAAPMESLVGLRPEQIDAQPWRPVAGCGGVRVKELGRHGDLVYELLRYDDGAMTPGDPHLAADQHIWVLAGEAEVAGHSLPSGSYAYVPAGAPHPIRAVAGTGCVLQQTHVPVASRVAEEPVIHPGRLSESTIQQYAQQVAAMVHAVDRRHR</sequence>
<feature type="domain" description="ChrR-like cupin" evidence="1">
    <location>
        <begin position="20"/>
        <end position="118"/>
    </location>
</feature>
<dbReference type="SUPFAM" id="SSF51182">
    <property type="entry name" value="RmlC-like cupins"/>
    <property type="match status" value="1"/>
</dbReference>
<proteinExistence type="predicted"/>
<evidence type="ECO:0000313" key="3">
    <source>
        <dbReference type="Proteomes" id="UP001595816"/>
    </source>
</evidence>
<comment type="caution">
    <text evidence="2">The sequence shown here is derived from an EMBL/GenBank/DDBJ whole genome shotgun (WGS) entry which is preliminary data.</text>
</comment>
<dbReference type="Proteomes" id="UP001595816">
    <property type="component" value="Unassembled WGS sequence"/>
</dbReference>